<feature type="transmembrane region" description="Helical" evidence="1">
    <location>
        <begin position="12"/>
        <end position="39"/>
    </location>
</feature>
<dbReference type="SUPFAM" id="SSF69593">
    <property type="entry name" value="Glycerol-3-phosphate (1)-acyltransferase"/>
    <property type="match status" value="1"/>
</dbReference>
<feature type="domain" description="Phospholipid/glycerol acyltransferase" evidence="2">
    <location>
        <begin position="89"/>
        <end position="216"/>
    </location>
</feature>
<evidence type="ECO:0000256" key="1">
    <source>
        <dbReference type="SAM" id="Phobius"/>
    </source>
</evidence>
<feature type="transmembrane region" description="Helical" evidence="1">
    <location>
        <begin position="117"/>
        <end position="136"/>
    </location>
</feature>
<dbReference type="GO" id="GO:0016746">
    <property type="term" value="F:acyltransferase activity"/>
    <property type="evidence" value="ECO:0007669"/>
    <property type="project" value="UniProtKB-KW"/>
</dbReference>
<dbReference type="OrthoDB" id="319710at2"/>
<accession>A0A1I4YBQ7</accession>
<dbReference type="InterPro" id="IPR002123">
    <property type="entry name" value="Plipid/glycerol_acylTrfase"/>
</dbReference>
<keyword evidence="3" id="KW-0012">Acyltransferase</keyword>
<organism evidence="3 4">
    <name type="scientific">Dokdonella immobilis</name>
    <dbReference type="NCBI Taxonomy" id="578942"/>
    <lineage>
        <taxon>Bacteria</taxon>
        <taxon>Pseudomonadati</taxon>
        <taxon>Pseudomonadota</taxon>
        <taxon>Gammaproteobacteria</taxon>
        <taxon>Lysobacterales</taxon>
        <taxon>Rhodanobacteraceae</taxon>
        <taxon>Dokdonella</taxon>
    </lineage>
</organism>
<proteinExistence type="predicted"/>
<sequence>MTSSLLSLPRIAFSATLIAVNTVIHATPLLLLAMVKLLVPITGFRDVISRLLVRIAESWIAVNSWLMTTLGRVRIEVEGLQGLQRRGWYLVICNHQSWVDIPVLQQVFNRRIPFLKFFLKSQLIWVPVLGLAWWALDFPFMKRYSREQLAQHPELRGKDIESTRRACEKYRKLPVSVMNFVEGTRFTEAKHDRQGSPFVHLLSPRAGGIAFVLDAMGDMMKAVVDVTLIYPAGRPGIADLLAGRIREVRVQVREIPIPADLLGGDYENDPVFRERFQAWLNALWTEKDTAMSLAARPDEA</sequence>
<name>A0A1I4YBQ7_9GAMM</name>
<dbReference type="Pfam" id="PF01553">
    <property type="entry name" value="Acyltransferase"/>
    <property type="match status" value="1"/>
</dbReference>
<evidence type="ECO:0000313" key="3">
    <source>
        <dbReference type="EMBL" id="SFN35458.1"/>
    </source>
</evidence>
<keyword evidence="4" id="KW-1185">Reference proteome</keyword>
<dbReference type="PANTHER" id="PTHR10983:SF16">
    <property type="entry name" value="LYSOCARDIOLIPIN ACYLTRANSFERASE 1"/>
    <property type="match status" value="1"/>
</dbReference>
<dbReference type="AlphaFoldDB" id="A0A1I4YBQ7"/>
<dbReference type="EMBL" id="FOVF01000016">
    <property type="protein sequence ID" value="SFN35458.1"/>
    <property type="molecule type" value="Genomic_DNA"/>
</dbReference>
<gene>
    <name evidence="3" type="ORF">SAMN05216289_11648</name>
</gene>
<dbReference type="NCBIfam" id="NF010621">
    <property type="entry name" value="PRK14014.1"/>
    <property type="match status" value="1"/>
</dbReference>
<dbReference type="PANTHER" id="PTHR10983">
    <property type="entry name" value="1-ACYLGLYCEROL-3-PHOSPHATE ACYLTRANSFERASE-RELATED"/>
    <property type="match status" value="1"/>
</dbReference>
<evidence type="ECO:0000313" key="4">
    <source>
        <dbReference type="Proteomes" id="UP000198575"/>
    </source>
</evidence>
<reference evidence="3 4" key="1">
    <citation type="submission" date="2016-10" db="EMBL/GenBank/DDBJ databases">
        <authorList>
            <person name="de Groot N.N."/>
        </authorList>
    </citation>
    <scope>NUCLEOTIDE SEQUENCE [LARGE SCALE GENOMIC DNA]</scope>
    <source>
        <strain evidence="3 4">CGMCC 1.7659</strain>
    </source>
</reference>
<dbReference type="CDD" id="cd07990">
    <property type="entry name" value="LPLAT_LCLAT1-like"/>
    <property type="match status" value="1"/>
</dbReference>
<keyword evidence="1" id="KW-1133">Transmembrane helix</keyword>
<protein>
    <submittedName>
        <fullName evidence="3">1-acyl-sn-glycerol-3-phosphate acyltransferases</fullName>
    </submittedName>
</protein>
<keyword evidence="1" id="KW-0472">Membrane</keyword>
<dbReference type="Proteomes" id="UP000198575">
    <property type="component" value="Unassembled WGS sequence"/>
</dbReference>
<keyword evidence="3" id="KW-0808">Transferase</keyword>
<keyword evidence="1" id="KW-0812">Transmembrane</keyword>
<dbReference type="RefSeq" id="WP_092408175.1">
    <property type="nucleotide sequence ID" value="NZ_FOVF01000016.1"/>
</dbReference>
<dbReference type="SMART" id="SM00563">
    <property type="entry name" value="PlsC"/>
    <property type="match status" value="1"/>
</dbReference>
<dbReference type="STRING" id="578942.SAMN05216289_11648"/>
<evidence type="ECO:0000259" key="2">
    <source>
        <dbReference type="SMART" id="SM00563"/>
    </source>
</evidence>